<accession>A0A1Y1W2C5</accession>
<dbReference type="Gene3D" id="3.40.366.10">
    <property type="entry name" value="Malonyl-Coenzyme A Acyl Carrier Protein, domain 2"/>
    <property type="match status" value="1"/>
</dbReference>
<keyword evidence="1" id="KW-0808">Transferase</keyword>
<feature type="domain" description="Starter acyltransferase (SAT)" evidence="2">
    <location>
        <begin position="58"/>
        <end position="270"/>
    </location>
</feature>
<dbReference type="GeneID" id="63807520"/>
<evidence type="ECO:0000256" key="1">
    <source>
        <dbReference type="ARBA" id="ARBA00022679"/>
    </source>
</evidence>
<dbReference type="OrthoDB" id="5417908at2759"/>
<dbReference type="RefSeq" id="XP_040741545.1">
    <property type="nucleotide sequence ID" value="XM_040890872.1"/>
</dbReference>
<protein>
    <recommendedName>
        <fullName evidence="2">Starter acyltransferase (SAT) domain-containing protein</fullName>
    </recommendedName>
</protein>
<gene>
    <name evidence="3" type="ORF">DL89DRAFT_303911</name>
</gene>
<keyword evidence="4" id="KW-1185">Reference proteome</keyword>
<sequence length="280" mass="30968">MDDIHAIVQQHKLSVEQSRIVLKGYYSAWSLLEAHQQLPDVRLPALFSSPSLKTIAQFGGQSGAPNFMDDAAWLFDVYHPLLSDFVEYMSRFLHQESMDLVLDGTLEQPLDFVGWLLKPETAPATQHLHAAPIAFPFIGLFQLMHLVVLYKTLRIDPGELTTLFRGAIGHSIGIHIAAAFASVTDQDSLYGCAEKALGILLAAGWKMQAGIPLSHVSKAILDDELEHGGHPSPMAAFSLLPQNRLQQFIDDFNQGTNSADSKVRIGAYQRTFCVCCLRHC</sequence>
<dbReference type="AlphaFoldDB" id="A0A1Y1W2C5"/>
<dbReference type="Pfam" id="PF16073">
    <property type="entry name" value="SAT"/>
    <property type="match status" value="1"/>
</dbReference>
<dbReference type="InterPro" id="IPR050830">
    <property type="entry name" value="Fungal_FAS"/>
</dbReference>
<dbReference type="EMBL" id="MCFD01000012">
    <property type="protein sequence ID" value="ORX67658.1"/>
    <property type="molecule type" value="Genomic_DNA"/>
</dbReference>
<name>A0A1Y1W2C5_9FUNG</name>
<proteinExistence type="predicted"/>
<dbReference type="PANTHER" id="PTHR10982">
    <property type="entry name" value="MALONYL COA-ACYL CARRIER PROTEIN TRANSACYLASE"/>
    <property type="match status" value="1"/>
</dbReference>
<dbReference type="GO" id="GO:0016740">
    <property type="term" value="F:transferase activity"/>
    <property type="evidence" value="ECO:0007669"/>
    <property type="project" value="UniProtKB-KW"/>
</dbReference>
<dbReference type="InterPro" id="IPR032088">
    <property type="entry name" value="SAT"/>
</dbReference>
<feature type="non-terminal residue" evidence="3">
    <location>
        <position position="1"/>
    </location>
</feature>
<dbReference type="STRING" id="61395.A0A1Y1W2C5"/>
<evidence type="ECO:0000313" key="4">
    <source>
        <dbReference type="Proteomes" id="UP000193922"/>
    </source>
</evidence>
<dbReference type="InterPro" id="IPR001227">
    <property type="entry name" value="Ac_transferase_dom_sf"/>
</dbReference>
<dbReference type="Proteomes" id="UP000193922">
    <property type="component" value="Unassembled WGS sequence"/>
</dbReference>
<evidence type="ECO:0000313" key="3">
    <source>
        <dbReference type="EMBL" id="ORX67658.1"/>
    </source>
</evidence>
<reference evidence="3 4" key="1">
    <citation type="submission" date="2016-07" db="EMBL/GenBank/DDBJ databases">
        <title>Pervasive Adenine N6-methylation of Active Genes in Fungi.</title>
        <authorList>
            <consortium name="DOE Joint Genome Institute"/>
            <person name="Mondo S.J."/>
            <person name="Dannebaum R.O."/>
            <person name="Kuo R.C."/>
            <person name="Labutti K."/>
            <person name="Haridas S."/>
            <person name="Kuo A."/>
            <person name="Salamov A."/>
            <person name="Ahrendt S.R."/>
            <person name="Lipzen A."/>
            <person name="Sullivan W."/>
            <person name="Andreopoulos W.B."/>
            <person name="Clum A."/>
            <person name="Lindquist E."/>
            <person name="Daum C."/>
            <person name="Ramamoorthy G.K."/>
            <person name="Gryganskyi A."/>
            <person name="Culley D."/>
            <person name="Magnuson J.K."/>
            <person name="James T.Y."/>
            <person name="O'Malley M.A."/>
            <person name="Stajich J.E."/>
            <person name="Spatafora J.W."/>
            <person name="Visel A."/>
            <person name="Grigoriev I.V."/>
        </authorList>
    </citation>
    <scope>NUCLEOTIDE SEQUENCE [LARGE SCALE GENOMIC DNA]</scope>
    <source>
        <strain evidence="3 4">ATCC 12442</strain>
    </source>
</reference>
<organism evidence="3 4">
    <name type="scientific">Linderina pennispora</name>
    <dbReference type="NCBI Taxonomy" id="61395"/>
    <lineage>
        <taxon>Eukaryota</taxon>
        <taxon>Fungi</taxon>
        <taxon>Fungi incertae sedis</taxon>
        <taxon>Zoopagomycota</taxon>
        <taxon>Kickxellomycotina</taxon>
        <taxon>Kickxellomycetes</taxon>
        <taxon>Kickxellales</taxon>
        <taxon>Kickxellaceae</taxon>
        <taxon>Linderina</taxon>
    </lineage>
</organism>
<evidence type="ECO:0000259" key="2">
    <source>
        <dbReference type="Pfam" id="PF16073"/>
    </source>
</evidence>
<comment type="caution">
    <text evidence="3">The sequence shown here is derived from an EMBL/GenBank/DDBJ whole genome shotgun (WGS) entry which is preliminary data.</text>
</comment>
<dbReference type="PANTHER" id="PTHR10982:SF21">
    <property type="entry name" value="FATTY ACID SYNTHASE SUBUNIT BETA"/>
    <property type="match status" value="1"/>
</dbReference>
<dbReference type="SUPFAM" id="SSF52151">
    <property type="entry name" value="FabD/lysophospholipase-like"/>
    <property type="match status" value="1"/>
</dbReference>
<dbReference type="InterPro" id="IPR016035">
    <property type="entry name" value="Acyl_Trfase/lysoPLipase"/>
</dbReference>